<dbReference type="InParanoid" id="A0A6P7FMB9"/>
<dbReference type="AlphaFoldDB" id="A0A6P7FMB9"/>
<dbReference type="GO" id="GO:0005634">
    <property type="term" value="C:nucleus"/>
    <property type="evidence" value="ECO:0007669"/>
    <property type="project" value="UniProtKB-SubCell"/>
</dbReference>
<evidence type="ECO:0000313" key="2">
    <source>
        <dbReference type="RefSeq" id="XP_028137221.1"/>
    </source>
</evidence>
<reference evidence="2" key="1">
    <citation type="submission" date="2025-08" db="UniProtKB">
        <authorList>
            <consortium name="RefSeq"/>
        </authorList>
    </citation>
    <scope>IDENTIFICATION</scope>
    <source>
        <tissue evidence="2">Whole insect</tissue>
    </source>
</reference>
<accession>A0A6P7FMB9</accession>
<dbReference type="RefSeq" id="XP_028137221.1">
    <property type="nucleotide sequence ID" value="XM_028281420.1"/>
</dbReference>
<proteinExistence type="predicted"/>
<protein>
    <submittedName>
        <fullName evidence="2">Uncharacterized protein LOC114331772</fullName>
    </submittedName>
</protein>
<sequence length="137" mass="15306">MAIGTIQAGARQVDVDKSFNVSQSVVPRLVNRFNETGNVAERLKSGRSRVTTPTQHRYITLSAQRTPLDTCRILNRRFFNVTRTAISVATIRRRLSEVNFKVSFKKSSTHRRAQTLKASLGSGTSKLAGGMEICIFY</sequence>
<dbReference type="InterPro" id="IPR009057">
    <property type="entry name" value="Homeodomain-like_sf"/>
</dbReference>
<comment type="subcellular location">
    <subcellularLocation>
        <location evidence="1">Nucleus</location>
    </subcellularLocation>
</comment>
<dbReference type="SUPFAM" id="SSF46689">
    <property type="entry name" value="Homeodomain-like"/>
    <property type="match status" value="1"/>
</dbReference>
<gene>
    <name evidence="2" type="primary">LOC114331772</name>
</gene>
<evidence type="ECO:0000256" key="1">
    <source>
        <dbReference type="ARBA" id="ARBA00004123"/>
    </source>
</evidence>
<organism evidence="2">
    <name type="scientific">Diabrotica virgifera virgifera</name>
    <name type="common">western corn rootworm</name>
    <dbReference type="NCBI Taxonomy" id="50390"/>
    <lineage>
        <taxon>Eukaryota</taxon>
        <taxon>Metazoa</taxon>
        <taxon>Ecdysozoa</taxon>
        <taxon>Arthropoda</taxon>
        <taxon>Hexapoda</taxon>
        <taxon>Insecta</taxon>
        <taxon>Pterygota</taxon>
        <taxon>Neoptera</taxon>
        <taxon>Endopterygota</taxon>
        <taxon>Coleoptera</taxon>
        <taxon>Polyphaga</taxon>
        <taxon>Cucujiformia</taxon>
        <taxon>Chrysomeloidea</taxon>
        <taxon>Chrysomelidae</taxon>
        <taxon>Galerucinae</taxon>
        <taxon>Diabroticina</taxon>
        <taxon>Diabroticites</taxon>
        <taxon>Diabrotica</taxon>
    </lineage>
</organism>
<name>A0A6P7FMB9_DIAVI</name>